<feature type="region of interest" description="Disordered" evidence="1">
    <location>
        <begin position="147"/>
        <end position="167"/>
    </location>
</feature>
<feature type="compositionally biased region" description="Polar residues" evidence="1">
    <location>
        <begin position="148"/>
        <end position="167"/>
    </location>
</feature>
<proteinExistence type="predicted"/>
<dbReference type="PANTHER" id="PTHR34724">
    <property type="entry name" value="OS12G0596101 PROTEIN"/>
    <property type="match status" value="1"/>
</dbReference>
<feature type="chain" id="PRO_5026733705" evidence="2">
    <location>
        <begin position="18"/>
        <end position="167"/>
    </location>
</feature>
<reference evidence="3" key="1">
    <citation type="submission" date="2019-03" db="EMBL/GenBank/DDBJ databases">
        <authorList>
            <person name="Mank J."/>
            <person name="Almeida P."/>
        </authorList>
    </citation>
    <scope>NUCLEOTIDE SEQUENCE</scope>
    <source>
        <strain evidence="3">78183</strain>
    </source>
</reference>
<feature type="region of interest" description="Disordered" evidence="1">
    <location>
        <begin position="71"/>
        <end position="106"/>
    </location>
</feature>
<sequence>MTLLLSLVAVQSRSTLLQNSQSRKMCYKVTCSTCGKTIWRGCGGHVLSVYRGIPEGHRCLCREWPGVAPKKPNGNGAGSFSSCRNHSVKEPTQPAVLPHRNHSLAPFPATSQLENQQTDSTEPASLLPQQIPPSMETVFAFRIPQLPPKSSVSAGTSQFSSPNRHQL</sequence>
<evidence type="ECO:0000313" key="3">
    <source>
        <dbReference type="EMBL" id="VFU62973.1"/>
    </source>
</evidence>
<accession>A0A6N2N7N7</accession>
<protein>
    <submittedName>
        <fullName evidence="3">Uncharacterized protein</fullName>
    </submittedName>
</protein>
<evidence type="ECO:0000256" key="1">
    <source>
        <dbReference type="SAM" id="MobiDB-lite"/>
    </source>
</evidence>
<organism evidence="3">
    <name type="scientific">Salix viminalis</name>
    <name type="common">Common osier</name>
    <name type="synonym">Basket willow</name>
    <dbReference type="NCBI Taxonomy" id="40686"/>
    <lineage>
        <taxon>Eukaryota</taxon>
        <taxon>Viridiplantae</taxon>
        <taxon>Streptophyta</taxon>
        <taxon>Embryophyta</taxon>
        <taxon>Tracheophyta</taxon>
        <taxon>Spermatophyta</taxon>
        <taxon>Magnoliopsida</taxon>
        <taxon>eudicotyledons</taxon>
        <taxon>Gunneridae</taxon>
        <taxon>Pentapetalae</taxon>
        <taxon>rosids</taxon>
        <taxon>fabids</taxon>
        <taxon>Malpighiales</taxon>
        <taxon>Salicaceae</taxon>
        <taxon>Saliceae</taxon>
        <taxon>Salix</taxon>
    </lineage>
</organism>
<keyword evidence="2" id="KW-0732">Signal</keyword>
<evidence type="ECO:0000256" key="2">
    <source>
        <dbReference type="SAM" id="SignalP"/>
    </source>
</evidence>
<dbReference type="EMBL" id="CAADRP010002174">
    <property type="protein sequence ID" value="VFU62973.1"/>
    <property type="molecule type" value="Genomic_DNA"/>
</dbReference>
<feature type="signal peptide" evidence="2">
    <location>
        <begin position="1"/>
        <end position="17"/>
    </location>
</feature>
<dbReference type="PANTHER" id="PTHR34724:SF4">
    <property type="entry name" value="EXPRESSED PROTEIN"/>
    <property type="match status" value="1"/>
</dbReference>
<gene>
    <name evidence="3" type="ORF">SVIM_LOCUS477679</name>
</gene>
<name>A0A6N2N7N7_SALVM</name>
<dbReference type="AlphaFoldDB" id="A0A6N2N7N7"/>